<comment type="caution">
    <text evidence="2">The sequence shown here is derived from an EMBL/GenBank/DDBJ whole genome shotgun (WGS) entry which is preliminary data.</text>
</comment>
<dbReference type="OrthoDB" id="7960540at2"/>
<dbReference type="EMBL" id="RCTF01000001">
    <property type="protein sequence ID" value="RLP81712.1"/>
    <property type="molecule type" value="Genomic_DNA"/>
</dbReference>
<dbReference type="Proteomes" id="UP000269692">
    <property type="component" value="Unassembled WGS sequence"/>
</dbReference>
<dbReference type="RefSeq" id="WP_121621527.1">
    <property type="nucleotide sequence ID" value="NZ_JACIIW010000004.1"/>
</dbReference>
<evidence type="ECO:0000313" key="3">
    <source>
        <dbReference type="Proteomes" id="UP000269692"/>
    </source>
</evidence>
<keyword evidence="3" id="KW-1185">Reference proteome</keyword>
<evidence type="ECO:0000259" key="1">
    <source>
        <dbReference type="Pfam" id="PF19624"/>
    </source>
</evidence>
<sequence>MALNEDDLGVIAGMLAAPPADGQVFPALRARFPGVAFTRCDASDVVEAPFRTVGAYDLHLMDARDHCVQLTDDPARATGLVLARRSDAP</sequence>
<protein>
    <recommendedName>
        <fullName evidence="1">DUF6129 domain-containing protein</fullName>
    </recommendedName>
</protein>
<reference evidence="2 3" key="1">
    <citation type="submission" date="2018-10" db="EMBL/GenBank/DDBJ databases">
        <title>Xanthobacter tagetidis genome sequencing and assembly.</title>
        <authorList>
            <person name="Maclea K.S."/>
            <person name="Goen A.E."/>
            <person name="Fatima S.A."/>
        </authorList>
    </citation>
    <scope>NUCLEOTIDE SEQUENCE [LARGE SCALE GENOMIC DNA]</scope>
    <source>
        <strain evidence="2 3">ATCC 700314</strain>
    </source>
</reference>
<organism evidence="2 3">
    <name type="scientific">Xanthobacter tagetidis</name>
    <dbReference type="NCBI Taxonomy" id="60216"/>
    <lineage>
        <taxon>Bacteria</taxon>
        <taxon>Pseudomonadati</taxon>
        <taxon>Pseudomonadota</taxon>
        <taxon>Alphaproteobacteria</taxon>
        <taxon>Hyphomicrobiales</taxon>
        <taxon>Xanthobacteraceae</taxon>
        <taxon>Xanthobacter</taxon>
    </lineage>
</organism>
<dbReference type="InterPro" id="IPR046132">
    <property type="entry name" value="DUF6129"/>
</dbReference>
<name>A0A3L7AQI4_9HYPH</name>
<accession>A0A3L7AQI4</accession>
<evidence type="ECO:0000313" key="2">
    <source>
        <dbReference type="EMBL" id="RLP81712.1"/>
    </source>
</evidence>
<feature type="domain" description="DUF6129" evidence="1">
    <location>
        <begin position="27"/>
        <end position="73"/>
    </location>
</feature>
<dbReference type="Pfam" id="PF19624">
    <property type="entry name" value="DUF6129"/>
    <property type="match status" value="1"/>
</dbReference>
<proteinExistence type="predicted"/>
<gene>
    <name evidence="2" type="ORF">D9R14_01570</name>
</gene>
<dbReference type="AlphaFoldDB" id="A0A3L7AQI4"/>